<keyword evidence="2" id="KW-0479">Metal-binding</keyword>
<protein>
    <submittedName>
        <fullName evidence="6">Choline-sulfatase</fullName>
        <ecNumber evidence="6">3.1.6.6</ecNumber>
    </submittedName>
</protein>
<name>A0A418WA77_9PROT</name>
<evidence type="ECO:0000259" key="4">
    <source>
        <dbReference type="Pfam" id="PF00884"/>
    </source>
</evidence>
<dbReference type="InterPro" id="IPR017850">
    <property type="entry name" value="Alkaline_phosphatase_core_sf"/>
</dbReference>
<dbReference type="RefSeq" id="WP_119777523.1">
    <property type="nucleotide sequence ID" value="NZ_QYUK01000011.1"/>
</dbReference>
<dbReference type="AlphaFoldDB" id="A0A418WA77"/>
<dbReference type="Pfam" id="PF00884">
    <property type="entry name" value="Sulfatase"/>
    <property type="match status" value="1"/>
</dbReference>
<keyword evidence="3 6" id="KW-0378">Hydrolase</keyword>
<dbReference type="FunFam" id="3.40.720.10:FF:000032">
    <property type="entry name" value="Choline sulfatase"/>
    <property type="match status" value="1"/>
</dbReference>
<proteinExistence type="inferred from homology"/>
<dbReference type="CDD" id="cd16032">
    <property type="entry name" value="choline-sulfatase"/>
    <property type="match status" value="1"/>
</dbReference>
<dbReference type="Proteomes" id="UP000284605">
    <property type="component" value="Unassembled WGS sequence"/>
</dbReference>
<dbReference type="InterPro" id="IPR024607">
    <property type="entry name" value="Sulfatase_CS"/>
</dbReference>
<gene>
    <name evidence="6" type="primary">betC</name>
    <name evidence="6" type="ORF">D3874_07480</name>
</gene>
<sequence>MNIVVVMADQMTPAALPFHGHRATRAPNLEALARDGVVFEAAYSNSPLCSPARAVFMTGQLSSRTGVYDNAAEFRSDIPTFAHYLRRAGYRTQLAGKMHFCGPDQLHGFEERLTTDIYPADFGWTPDWDQPHQRPSWYHNMSSVTDAGLCVRTNQMDFDDEVIFAAERAIYDHVRGSDGRPLCLVASFTHPHDPYAVPARYWDLYCDDEIDLPRVPLDRAAMTPHEQRLWQVCDMGNAEVTPAHVRAARRAYLGAVAYIDDNVGRIRAALAATGLADDTVILVTSDHGEMLGERGLWYKMNYFEGGARVPLVVHAPGRFQPRRVGEAVSLVDILPTLTDIATDGKGLAPVSPIDGRSLLPHLGGTGGHDEVLGDYLAEGAVAPIVMIRRGTLKFVHSLADPDQLYDLATDLDERHNLAADPGRTTLVAELRREVAQRWDLPGLDQAVRDSQRRRHMVVDALGIGTAAPWDFNPPRDASRQYIRNHMDLDDLEARARFPRVRA</sequence>
<keyword evidence="7" id="KW-1185">Reference proteome</keyword>
<dbReference type="NCBIfam" id="TIGR03417">
    <property type="entry name" value="chol_sulfatase"/>
    <property type="match status" value="1"/>
</dbReference>
<dbReference type="InterPro" id="IPR017785">
    <property type="entry name" value="Choline-sulfatase"/>
</dbReference>
<dbReference type="InterPro" id="IPR000917">
    <property type="entry name" value="Sulfatase_N"/>
</dbReference>
<evidence type="ECO:0000259" key="5">
    <source>
        <dbReference type="Pfam" id="PF12411"/>
    </source>
</evidence>
<dbReference type="EC" id="3.1.6.6" evidence="6"/>
<dbReference type="Gene3D" id="3.40.720.10">
    <property type="entry name" value="Alkaline Phosphatase, subunit A"/>
    <property type="match status" value="1"/>
</dbReference>
<dbReference type="OrthoDB" id="9795675at2"/>
<reference evidence="6 7" key="1">
    <citation type="submission" date="2018-09" db="EMBL/GenBank/DDBJ databases">
        <authorList>
            <person name="Zhu H."/>
        </authorList>
    </citation>
    <scope>NUCLEOTIDE SEQUENCE [LARGE SCALE GENOMIC DNA]</scope>
    <source>
        <strain evidence="6 7">K1W22B-8</strain>
    </source>
</reference>
<dbReference type="GO" id="GO:0046872">
    <property type="term" value="F:metal ion binding"/>
    <property type="evidence" value="ECO:0007669"/>
    <property type="project" value="UniProtKB-KW"/>
</dbReference>
<dbReference type="PROSITE" id="PS00149">
    <property type="entry name" value="SULFATASE_2"/>
    <property type="match status" value="1"/>
</dbReference>
<feature type="domain" description="Choline sulfatase enzyme C-terminal" evidence="5">
    <location>
        <begin position="445"/>
        <end position="497"/>
    </location>
</feature>
<accession>A0A418WA77</accession>
<evidence type="ECO:0000313" key="6">
    <source>
        <dbReference type="EMBL" id="RJF86878.1"/>
    </source>
</evidence>
<comment type="similarity">
    <text evidence="1">Belongs to the sulfatase family.</text>
</comment>
<dbReference type="Pfam" id="PF12411">
    <property type="entry name" value="Choline_sulf_C"/>
    <property type="match status" value="1"/>
</dbReference>
<dbReference type="PANTHER" id="PTHR45953">
    <property type="entry name" value="IDURONATE 2-SULFATASE"/>
    <property type="match status" value="1"/>
</dbReference>
<evidence type="ECO:0000256" key="3">
    <source>
        <dbReference type="ARBA" id="ARBA00022801"/>
    </source>
</evidence>
<evidence type="ECO:0000256" key="2">
    <source>
        <dbReference type="ARBA" id="ARBA00022723"/>
    </source>
</evidence>
<dbReference type="GO" id="GO:0005737">
    <property type="term" value="C:cytoplasm"/>
    <property type="evidence" value="ECO:0007669"/>
    <property type="project" value="TreeGrafter"/>
</dbReference>
<feature type="domain" description="Sulfatase N-terminal" evidence="4">
    <location>
        <begin position="2"/>
        <end position="341"/>
    </location>
</feature>
<evidence type="ECO:0000313" key="7">
    <source>
        <dbReference type="Proteomes" id="UP000284605"/>
    </source>
</evidence>
<dbReference type="InterPro" id="IPR025863">
    <property type="entry name" value="Choline_sulf_C_dom"/>
</dbReference>
<dbReference type="EMBL" id="QYUK01000011">
    <property type="protein sequence ID" value="RJF86878.1"/>
    <property type="molecule type" value="Genomic_DNA"/>
</dbReference>
<dbReference type="GO" id="GO:0047753">
    <property type="term" value="F:choline-sulfatase activity"/>
    <property type="evidence" value="ECO:0007669"/>
    <property type="project" value="UniProtKB-EC"/>
</dbReference>
<dbReference type="PROSITE" id="PS00523">
    <property type="entry name" value="SULFATASE_1"/>
    <property type="match status" value="1"/>
</dbReference>
<organism evidence="6 7">
    <name type="scientific">Oleomonas cavernae</name>
    <dbReference type="NCBI Taxonomy" id="2320859"/>
    <lineage>
        <taxon>Bacteria</taxon>
        <taxon>Pseudomonadati</taxon>
        <taxon>Pseudomonadota</taxon>
        <taxon>Alphaproteobacteria</taxon>
        <taxon>Acetobacterales</taxon>
        <taxon>Acetobacteraceae</taxon>
        <taxon>Oleomonas</taxon>
    </lineage>
</organism>
<dbReference type="SUPFAM" id="SSF53649">
    <property type="entry name" value="Alkaline phosphatase-like"/>
    <property type="match status" value="1"/>
</dbReference>
<evidence type="ECO:0000256" key="1">
    <source>
        <dbReference type="ARBA" id="ARBA00008779"/>
    </source>
</evidence>
<dbReference type="PANTHER" id="PTHR45953:SF1">
    <property type="entry name" value="IDURONATE 2-SULFATASE"/>
    <property type="match status" value="1"/>
</dbReference>
<comment type="caution">
    <text evidence="6">The sequence shown here is derived from an EMBL/GenBank/DDBJ whole genome shotgun (WGS) entry which is preliminary data.</text>
</comment>